<dbReference type="EMBL" id="JAUJYO010000009">
    <property type="protein sequence ID" value="KAK1308524.1"/>
    <property type="molecule type" value="Genomic_DNA"/>
</dbReference>
<gene>
    <name evidence="1" type="ORF">QJS10_CPA09g02019</name>
</gene>
<keyword evidence="2" id="KW-1185">Reference proteome</keyword>
<protein>
    <submittedName>
        <fullName evidence="1">Uncharacterized protein</fullName>
    </submittedName>
</protein>
<organism evidence="1 2">
    <name type="scientific">Acorus calamus</name>
    <name type="common">Sweet flag</name>
    <dbReference type="NCBI Taxonomy" id="4465"/>
    <lineage>
        <taxon>Eukaryota</taxon>
        <taxon>Viridiplantae</taxon>
        <taxon>Streptophyta</taxon>
        <taxon>Embryophyta</taxon>
        <taxon>Tracheophyta</taxon>
        <taxon>Spermatophyta</taxon>
        <taxon>Magnoliopsida</taxon>
        <taxon>Liliopsida</taxon>
        <taxon>Acoraceae</taxon>
        <taxon>Acorus</taxon>
    </lineage>
</organism>
<proteinExistence type="predicted"/>
<evidence type="ECO:0000313" key="1">
    <source>
        <dbReference type="EMBL" id="KAK1308524.1"/>
    </source>
</evidence>
<accession>A0AAV9E5F0</accession>
<reference evidence="1" key="1">
    <citation type="journal article" date="2023" name="Nat. Commun.">
        <title>Diploid and tetraploid genomes of Acorus and the evolution of monocots.</title>
        <authorList>
            <person name="Ma L."/>
            <person name="Liu K.W."/>
            <person name="Li Z."/>
            <person name="Hsiao Y.Y."/>
            <person name="Qi Y."/>
            <person name="Fu T."/>
            <person name="Tang G.D."/>
            <person name="Zhang D."/>
            <person name="Sun W.H."/>
            <person name="Liu D.K."/>
            <person name="Li Y."/>
            <person name="Chen G.Z."/>
            <person name="Liu X.D."/>
            <person name="Liao X.Y."/>
            <person name="Jiang Y.T."/>
            <person name="Yu X."/>
            <person name="Hao Y."/>
            <person name="Huang J."/>
            <person name="Zhao X.W."/>
            <person name="Ke S."/>
            <person name="Chen Y.Y."/>
            <person name="Wu W.L."/>
            <person name="Hsu J.L."/>
            <person name="Lin Y.F."/>
            <person name="Huang M.D."/>
            <person name="Li C.Y."/>
            <person name="Huang L."/>
            <person name="Wang Z.W."/>
            <person name="Zhao X."/>
            <person name="Zhong W.Y."/>
            <person name="Peng D.H."/>
            <person name="Ahmad S."/>
            <person name="Lan S."/>
            <person name="Zhang J.S."/>
            <person name="Tsai W.C."/>
            <person name="Van de Peer Y."/>
            <person name="Liu Z.J."/>
        </authorList>
    </citation>
    <scope>NUCLEOTIDE SEQUENCE</scope>
    <source>
        <strain evidence="1">CP</strain>
    </source>
</reference>
<dbReference type="Proteomes" id="UP001180020">
    <property type="component" value="Unassembled WGS sequence"/>
</dbReference>
<evidence type="ECO:0000313" key="2">
    <source>
        <dbReference type="Proteomes" id="UP001180020"/>
    </source>
</evidence>
<sequence>MTSFNLTGRGDESRDKQRLIKVETGLMVGQGLMKVETSLTMDRADEGGDESQGG</sequence>
<reference evidence="1" key="2">
    <citation type="submission" date="2023-06" db="EMBL/GenBank/DDBJ databases">
        <authorList>
            <person name="Ma L."/>
            <person name="Liu K.-W."/>
            <person name="Li Z."/>
            <person name="Hsiao Y.-Y."/>
            <person name="Qi Y."/>
            <person name="Fu T."/>
            <person name="Tang G."/>
            <person name="Zhang D."/>
            <person name="Sun W.-H."/>
            <person name="Liu D.-K."/>
            <person name="Li Y."/>
            <person name="Chen G.-Z."/>
            <person name="Liu X.-D."/>
            <person name="Liao X.-Y."/>
            <person name="Jiang Y.-T."/>
            <person name="Yu X."/>
            <person name="Hao Y."/>
            <person name="Huang J."/>
            <person name="Zhao X.-W."/>
            <person name="Ke S."/>
            <person name="Chen Y.-Y."/>
            <person name="Wu W.-L."/>
            <person name="Hsu J.-L."/>
            <person name="Lin Y.-F."/>
            <person name="Huang M.-D."/>
            <person name="Li C.-Y."/>
            <person name="Huang L."/>
            <person name="Wang Z.-W."/>
            <person name="Zhao X."/>
            <person name="Zhong W.-Y."/>
            <person name="Peng D.-H."/>
            <person name="Ahmad S."/>
            <person name="Lan S."/>
            <person name="Zhang J.-S."/>
            <person name="Tsai W.-C."/>
            <person name="Van De Peer Y."/>
            <person name="Liu Z.-J."/>
        </authorList>
    </citation>
    <scope>NUCLEOTIDE SEQUENCE</scope>
    <source>
        <strain evidence="1">CP</strain>
        <tissue evidence="1">Leaves</tissue>
    </source>
</reference>
<comment type="caution">
    <text evidence="1">The sequence shown here is derived from an EMBL/GenBank/DDBJ whole genome shotgun (WGS) entry which is preliminary data.</text>
</comment>
<dbReference type="AlphaFoldDB" id="A0AAV9E5F0"/>
<name>A0AAV9E5F0_ACOCL</name>